<proteinExistence type="predicted"/>
<reference evidence="2 3" key="1">
    <citation type="submission" date="2018-04" db="EMBL/GenBank/DDBJ databases">
        <title>Chitinophaga fuyangensis sp. nov., isolated from soil in a chemical factory.</title>
        <authorList>
            <person name="Chen K."/>
        </authorList>
    </citation>
    <scope>NUCLEOTIDE SEQUENCE [LARGE SCALE GENOMIC DNA]</scope>
    <source>
        <strain evidence="2 3">LY-1</strain>
    </source>
</reference>
<feature type="transmembrane region" description="Helical" evidence="1">
    <location>
        <begin position="5"/>
        <end position="22"/>
    </location>
</feature>
<gene>
    <name evidence="2" type="ORF">DCC81_12825</name>
</gene>
<sequence>MGSILYIIAVILIIGWLLGFFVYSAGALIHILLVLAIIAILLAVIRGSSSI</sequence>
<dbReference type="EMBL" id="QCYK01000002">
    <property type="protein sequence ID" value="PUZ25186.1"/>
    <property type="molecule type" value="Genomic_DNA"/>
</dbReference>
<dbReference type="Pfam" id="PF18919">
    <property type="entry name" value="DUF5670"/>
    <property type="match status" value="1"/>
</dbReference>
<keyword evidence="3" id="KW-1185">Reference proteome</keyword>
<keyword evidence="1" id="KW-0812">Transmembrane</keyword>
<dbReference type="Proteomes" id="UP000244450">
    <property type="component" value="Unassembled WGS sequence"/>
</dbReference>
<accession>A0A2T7BFX9</accession>
<dbReference type="RefSeq" id="WP_108687024.1">
    <property type="nucleotide sequence ID" value="NZ_QCYK01000002.1"/>
</dbReference>
<organism evidence="2 3">
    <name type="scientific">Chitinophaga parva</name>
    <dbReference type="NCBI Taxonomy" id="2169414"/>
    <lineage>
        <taxon>Bacteria</taxon>
        <taxon>Pseudomonadati</taxon>
        <taxon>Bacteroidota</taxon>
        <taxon>Chitinophagia</taxon>
        <taxon>Chitinophagales</taxon>
        <taxon>Chitinophagaceae</taxon>
        <taxon>Chitinophaga</taxon>
    </lineage>
</organism>
<keyword evidence="1" id="KW-0472">Membrane</keyword>
<evidence type="ECO:0000313" key="3">
    <source>
        <dbReference type="Proteomes" id="UP000244450"/>
    </source>
</evidence>
<keyword evidence="1" id="KW-1133">Transmembrane helix</keyword>
<name>A0A2T7BFX9_9BACT</name>
<dbReference type="InterPro" id="IPR043727">
    <property type="entry name" value="Lmo0937-like"/>
</dbReference>
<dbReference type="AlphaFoldDB" id="A0A2T7BFX9"/>
<comment type="caution">
    <text evidence="2">The sequence shown here is derived from an EMBL/GenBank/DDBJ whole genome shotgun (WGS) entry which is preliminary data.</text>
</comment>
<feature type="transmembrane region" description="Helical" evidence="1">
    <location>
        <begin position="28"/>
        <end position="45"/>
    </location>
</feature>
<evidence type="ECO:0000313" key="2">
    <source>
        <dbReference type="EMBL" id="PUZ25186.1"/>
    </source>
</evidence>
<evidence type="ECO:0000256" key="1">
    <source>
        <dbReference type="SAM" id="Phobius"/>
    </source>
</evidence>
<dbReference type="NCBIfam" id="NF033488">
    <property type="entry name" value="lmo0937_fam_TM"/>
    <property type="match status" value="1"/>
</dbReference>
<protein>
    <submittedName>
        <fullName evidence="2">Lmo0937 family membrane protein</fullName>
    </submittedName>
</protein>